<evidence type="ECO:0000256" key="1">
    <source>
        <dbReference type="SAM" id="MobiDB-lite"/>
    </source>
</evidence>
<dbReference type="Proteomes" id="UP000499080">
    <property type="component" value="Unassembled WGS sequence"/>
</dbReference>
<proteinExistence type="predicted"/>
<evidence type="ECO:0000313" key="3">
    <source>
        <dbReference type="Proteomes" id="UP000499080"/>
    </source>
</evidence>
<protein>
    <submittedName>
        <fullName evidence="2">Uncharacterized protein</fullName>
    </submittedName>
</protein>
<dbReference type="AlphaFoldDB" id="A0A4Y2VMM9"/>
<feature type="region of interest" description="Disordered" evidence="1">
    <location>
        <begin position="1"/>
        <end position="22"/>
    </location>
</feature>
<comment type="caution">
    <text evidence="2">The sequence shown here is derived from an EMBL/GenBank/DDBJ whole genome shotgun (WGS) entry which is preliminary data.</text>
</comment>
<dbReference type="EMBL" id="BGPR01048896">
    <property type="protein sequence ID" value="GBO25901.1"/>
    <property type="molecule type" value="Genomic_DNA"/>
</dbReference>
<organism evidence="2 3">
    <name type="scientific">Araneus ventricosus</name>
    <name type="common">Orbweaver spider</name>
    <name type="synonym">Epeira ventricosa</name>
    <dbReference type="NCBI Taxonomy" id="182803"/>
    <lineage>
        <taxon>Eukaryota</taxon>
        <taxon>Metazoa</taxon>
        <taxon>Ecdysozoa</taxon>
        <taxon>Arthropoda</taxon>
        <taxon>Chelicerata</taxon>
        <taxon>Arachnida</taxon>
        <taxon>Araneae</taxon>
        <taxon>Araneomorphae</taxon>
        <taxon>Entelegynae</taxon>
        <taxon>Araneoidea</taxon>
        <taxon>Araneidae</taxon>
        <taxon>Araneus</taxon>
    </lineage>
</organism>
<reference evidence="2 3" key="1">
    <citation type="journal article" date="2019" name="Sci. Rep.">
        <title>Orb-weaving spider Araneus ventricosus genome elucidates the spidroin gene catalogue.</title>
        <authorList>
            <person name="Kono N."/>
            <person name="Nakamura H."/>
            <person name="Ohtoshi R."/>
            <person name="Moran D.A.P."/>
            <person name="Shinohara A."/>
            <person name="Yoshida Y."/>
            <person name="Fujiwara M."/>
            <person name="Mori M."/>
            <person name="Tomita M."/>
            <person name="Arakawa K."/>
        </authorList>
    </citation>
    <scope>NUCLEOTIDE SEQUENCE [LARGE SCALE GENOMIC DNA]</scope>
</reference>
<name>A0A4Y2VMM9_ARAVE</name>
<sequence>MRSSETLDRTPPHVPVPKKDANSTRCSQVVTLPSTDHARCCLTAVIRREPVLSAWYGHWTVGYKGFEWKATSFVIKTLMSSKIDSNTYIVKVAGSNKKQMSTIHNYHDDRQSSYFIRCVINF</sequence>
<evidence type="ECO:0000313" key="2">
    <source>
        <dbReference type="EMBL" id="GBO25901.1"/>
    </source>
</evidence>
<gene>
    <name evidence="2" type="ORF">AVEN_224332_1</name>
</gene>
<dbReference type="OrthoDB" id="10058982at2759"/>
<accession>A0A4Y2VMM9</accession>
<keyword evidence="3" id="KW-1185">Reference proteome</keyword>